<protein>
    <submittedName>
        <fullName evidence="2">ATP-binding protein</fullName>
    </submittedName>
</protein>
<dbReference type="RefSeq" id="WP_138234632.1">
    <property type="nucleotide sequence ID" value="NZ_CP185860.1"/>
</dbReference>
<reference evidence="2 3" key="1">
    <citation type="submission" date="2019-05" db="EMBL/GenBank/DDBJ databases">
        <title>Microbulbifer harenosus sp. nov., an alginate-degrading bacterium isolated from coastal sand.</title>
        <authorList>
            <person name="Huang H."/>
            <person name="Mo K."/>
            <person name="Bao S."/>
        </authorList>
    </citation>
    <scope>NUCLEOTIDE SEQUENCE [LARGE SCALE GENOMIC DNA]</scope>
    <source>
        <strain evidence="2 3">HB161719</strain>
    </source>
</reference>
<keyword evidence="2" id="KW-0067">ATP-binding</keyword>
<proteinExistence type="predicted"/>
<dbReference type="PANTHER" id="PTHR43581">
    <property type="entry name" value="ATP/GTP PHOSPHATASE"/>
    <property type="match status" value="1"/>
</dbReference>
<dbReference type="Gene3D" id="3.40.50.300">
    <property type="entry name" value="P-loop containing nucleotide triphosphate hydrolases"/>
    <property type="match status" value="1"/>
</dbReference>
<dbReference type="Pfam" id="PF13304">
    <property type="entry name" value="AAA_21"/>
    <property type="match status" value="1"/>
</dbReference>
<sequence>MSFKITKAFFDGRVLPFTLTKNDSEWDNHYTIVVGKNSIGKSRLLSAIIGSFESLDEGGRVQKNRSGLGRRADAVLDKFSLVYEKGGIVAGLTVNHGKCQYSGEFILGVSPSDTLPNKIVATSTTPYDKFPLGRNSFKRPDTEYSRYTYLGVRSEFGPQSSNSLLDRLVGSLFRSSREGQLKLEKLKGVFNFLGYLPKLTAEYQFDISPSRFLSLVSDQGLNPSDSQSRHPRVRRALDVLSGDDVLLRKVVEAYGELEEDLHTARRIGFDIGFDGGCLSGSVIELFEHTELLRNLGLMRLADIHLYPEYPAIEPVSVRDLSSGEQCIIATIIGIASEIEDGSLICIDEPEISLHPEWQEKYIDLLLRTFDSYRGCHFIIATHSPQIISRVHGANCAILKMNTGELLPSDKYYKKSADFQLAKIFCAPGSSNEYVTRECLNLIAKISKGSVAKSEIRQEAKPIIEMRPLLKENDPVSTLIDALILALEYEG</sequence>
<evidence type="ECO:0000313" key="2">
    <source>
        <dbReference type="EMBL" id="TLM78601.1"/>
    </source>
</evidence>
<name>A0ABY2UKN6_9GAMM</name>
<keyword evidence="2" id="KW-0547">Nucleotide-binding</keyword>
<feature type="domain" description="ATPase AAA-type core" evidence="1">
    <location>
        <begin position="313"/>
        <end position="388"/>
    </location>
</feature>
<keyword evidence="3" id="KW-1185">Reference proteome</keyword>
<dbReference type="PANTHER" id="PTHR43581:SF2">
    <property type="entry name" value="EXCINUCLEASE ATPASE SUBUNIT"/>
    <property type="match status" value="1"/>
</dbReference>
<accession>A0ABY2UKN6</accession>
<dbReference type="Proteomes" id="UP000306791">
    <property type="component" value="Unassembled WGS sequence"/>
</dbReference>
<organism evidence="2 3">
    <name type="scientific">Microbulbifer harenosus</name>
    <dbReference type="NCBI Taxonomy" id="2576840"/>
    <lineage>
        <taxon>Bacteria</taxon>
        <taxon>Pseudomonadati</taxon>
        <taxon>Pseudomonadota</taxon>
        <taxon>Gammaproteobacteria</taxon>
        <taxon>Cellvibrionales</taxon>
        <taxon>Microbulbiferaceae</taxon>
        <taxon>Microbulbifer</taxon>
    </lineage>
</organism>
<dbReference type="InterPro" id="IPR003959">
    <property type="entry name" value="ATPase_AAA_core"/>
</dbReference>
<dbReference type="InterPro" id="IPR051396">
    <property type="entry name" value="Bact_Antivir_Def_Nuclease"/>
</dbReference>
<gene>
    <name evidence="2" type="ORF">FDY93_04875</name>
</gene>
<evidence type="ECO:0000313" key="3">
    <source>
        <dbReference type="Proteomes" id="UP000306791"/>
    </source>
</evidence>
<evidence type="ECO:0000259" key="1">
    <source>
        <dbReference type="Pfam" id="PF13304"/>
    </source>
</evidence>
<dbReference type="SUPFAM" id="SSF52540">
    <property type="entry name" value="P-loop containing nucleoside triphosphate hydrolases"/>
    <property type="match status" value="1"/>
</dbReference>
<comment type="caution">
    <text evidence="2">The sequence shown here is derived from an EMBL/GenBank/DDBJ whole genome shotgun (WGS) entry which is preliminary data.</text>
</comment>
<dbReference type="InterPro" id="IPR027417">
    <property type="entry name" value="P-loop_NTPase"/>
</dbReference>
<dbReference type="GO" id="GO:0005524">
    <property type="term" value="F:ATP binding"/>
    <property type="evidence" value="ECO:0007669"/>
    <property type="project" value="UniProtKB-KW"/>
</dbReference>
<dbReference type="EMBL" id="VANI01000005">
    <property type="protein sequence ID" value="TLM78601.1"/>
    <property type="molecule type" value="Genomic_DNA"/>
</dbReference>